<dbReference type="InterPro" id="IPR018060">
    <property type="entry name" value="HTH_AraC"/>
</dbReference>
<dbReference type="Pfam" id="PF02311">
    <property type="entry name" value="AraC_binding"/>
    <property type="match status" value="1"/>
</dbReference>
<dbReference type="InterPro" id="IPR003313">
    <property type="entry name" value="AraC-bd"/>
</dbReference>
<dbReference type="InterPro" id="IPR014710">
    <property type="entry name" value="RmlC-like_jellyroll"/>
</dbReference>
<organism evidence="5 6">
    <name type="scientific">Paenibacillus foliorum</name>
    <dbReference type="NCBI Taxonomy" id="2654974"/>
    <lineage>
        <taxon>Bacteria</taxon>
        <taxon>Bacillati</taxon>
        <taxon>Bacillota</taxon>
        <taxon>Bacilli</taxon>
        <taxon>Bacillales</taxon>
        <taxon>Paenibacillaceae</taxon>
        <taxon>Paenibacillus</taxon>
    </lineage>
</organism>
<accession>A0A972JYG5</accession>
<dbReference type="SUPFAM" id="SSF51215">
    <property type="entry name" value="Regulatory protein AraC"/>
    <property type="match status" value="1"/>
</dbReference>
<evidence type="ECO:0000256" key="2">
    <source>
        <dbReference type="ARBA" id="ARBA00023125"/>
    </source>
</evidence>
<sequence length="284" mass="33961">MAVIEHLDLTDNHFVLKYHADQQRINHFHAHRGMEFMYIYKGKGHLMLDSRMYEFKSGQLIFFQPFQLHRIRQDNTSDYIRSYVVFEPSLFDTYLAPFPVLRSFFHHLWKDQLTKQIFELNEEHPLVLLYKELHERCSKVPRNTLAEEYGLFFVRFLCLLRPLWSEYNSSDGASIRSLNHAERIMDWVEEHYQEPFSIHELAKEVHLSHKHISALFKQKTGGTITDYLMAKRLNQACLLLKTSSKTISEICLESGFANLSYFCQFFKKRMSITPYQYRKQFLVL</sequence>
<dbReference type="SMART" id="SM00342">
    <property type="entry name" value="HTH_ARAC"/>
    <property type="match status" value="1"/>
</dbReference>
<dbReference type="SUPFAM" id="SSF46689">
    <property type="entry name" value="Homeodomain-like"/>
    <property type="match status" value="2"/>
</dbReference>
<dbReference type="Gene3D" id="2.60.120.10">
    <property type="entry name" value="Jelly Rolls"/>
    <property type="match status" value="1"/>
</dbReference>
<dbReference type="Proteomes" id="UP000641588">
    <property type="component" value="Unassembled WGS sequence"/>
</dbReference>
<dbReference type="GO" id="GO:0003700">
    <property type="term" value="F:DNA-binding transcription factor activity"/>
    <property type="evidence" value="ECO:0007669"/>
    <property type="project" value="InterPro"/>
</dbReference>
<dbReference type="PRINTS" id="PR00032">
    <property type="entry name" value="HTHARAC"/>
</dbReference>
<gene>
    <name evidence="5" type="ORF">GC093_04660</name>
</gene>
<protein>
    <submittedName>
        <fullName evidence="5">Helix-turn-helix domain-containing protein</fullName>
    </submittedName>
</protein>
<dbReference type="InterPro" id="IPR018062">
    <property type="entry name" value="HTH_AraC-typ_CS"/>
</dbReference>
<reference evidence="5" key="1">
    <citation type="submission" date="2019-10" db="EMBL/GenBank/DDBJ databases">
        <title>Description of Paenibacillus glebae sp. nov.</title>
        <authorList>
            <person name="Carlier A."/>
            <person name="Qi S."/>
        </authorList>
    </citation>
    <scope>NUCLEOTIDE SEQUENCE</scope>
    <source>
        <strain evidence="5">LMG 31456</strain>
    </source>
</reference>
<dbReference type="Pfam" id="PF12833">
    <property type="entry name" value="HTH_18"/>
    <property type="match status" value="1"/>
</dbReference>
<evidence type="ECO:0000256" key="1">
    <source>
        <dbReference type="ARBA" id="ARBA00023015"/>
    </source>
</evidence>
<evidence type="ECO:0000313" key="5">
    <source>
        <dbReference type="EMBL" id="NOU92526.1"/>
    </source>
</evidence>
<evidence type="ECO:0000256" key="3">
    <source>
        <dbReference type="ARBA" id="ARBA00023163"/>
    </source>
</evidence>
<dbReference type="Gene3D" id="1.10.10.60">
    <property type="entry name" value="Homeodomain-like"/>
    <property type="match status" value="2"/>
</dbReference>
<feature type="domain" description="HTH araC/xylS-type" evidence="4">
    <location>
        <begin position="182"/>
        <end position="280"/>
    </location>
</feature>
<dbReference type="PROSITE" id="PS01124">
    <property type="entry name" value="HTH_ARAC_FAMILY_2"/>
    <property type="match status" value="1"/>
</dbReference>
<dbReference type="InterPro" id="IPR009057">
    <property type="entry name" value="Homeodomain-like_sf"/>
</dbReference>
<dbReference type="InterPro" id="IPR020449">
    <property type="entry name" value="Tscrpt_reg_AraC-type_HTH"/>
</dbReference>
<keyword evidence="6" id="KW-1185">Reference proteome</keyword>
<evidence type="ECO:0000313" key="6">
    <source>
        <dbReference type="Proteomes" id="UP000641588"/>
    </source>
</evidence>
<dbReference type="PANTHER" id="PTHR43280:SF2">
    <property type="entry name" value="HTH-TYPE TRANSCRIPTIONAL REGULATOR EXSA"/>
    <property type="match status" value="1"/>
</dbReference>
<dbReference type="PANTHER" id="PTHR43280">
    <property type="entry name" value="ARAC-FAMILY TRANSCRIPTIONAL REGULATOR"/>
    <property type="match status" value="1"/>
</dbReference>
<name>A0A972JYG5_9BACL</name>
<keyword evidence="3" id="KW-0804">Transcription</keyword>
<dbReference type="RefSeq" id="WP_171650722.1">
    <property type="nucleotide sequence ID" value="NZ_WHOD01000016.1"/>
</dbReference>
<keyword evidence="1" id="KW-0805">Transcription regulation</keyword>
<comment type="caution">
    <text evidence="5">The sequence shown here is derived from an EMBL/GenBank/DDBJ whole genome shotgun (WGS) entry which is preliminary data.</text>
</comment>
<proteinExistence type="predicted"/>
<evidence type="ECO:0000259" key="4">
    <source>
        <dbReference type="PROSITE" id="PS01124"/>
    </source>
</evidence>
<dbReference type="GO" id="GO:0043565">
    <property type="term" value="F:sequence-specific DNA binding"/>
    <property type="evidence" value="ECO:0007669"/>
    <property type="project" value="InterPro"/>
</dbReference>
<dbReference type="InterPro" id="IPR037923">
    <property type="entry name" value="HTH-like"/>
</dbReference>
<keyword evidence="2" id="KW-0238">DNA-binding</keyword>
<dbReference type="EMBL" id="WHOD01000016">
    <property type="protein sequence ID" value="NOU92526.1"/>
    <property type="molecule type" value="Genomic_DNA"/>
</dbReference>
<dbReference type="PROSITE" id="PS00041">
    <property type="entry name" value="HTH_ARAC_FAMILY_1"/>
    <property type="match status" value="1"/>
</dbReference>
<dbReference type="AlphaFoldDB" id="A0A972JYG5"/>